<dbReference type="Gene3D" id="3.30.70.100">
    <property type="match status" value="1"/>
</dbReference>
<keyword evidence="6 10" id="KW-0067">ATP-binding</keyword>
<feature type="transmembrane region" description="Helical" evidence="10">
    <location>
        <begin position="187"/>
        <end position="205"/>
    </location>
</feature>
<dbReference type="PANTHER" id="PTHR43520">
    <property type="entry name" value="ATP7, ISOFORM B"/>
    <property type="match status" value="1"/>
</dbReference>
<dbReference type="InterPro" id="IPR008250">
    <property type="entry name" value="ATPase_P-typ_transduc_dom_A_sf"/>
</dbReference>
<dbReference type="InterPro" id="IPR001757">
    <property type="entry name" value="P_typ_ATPase"/>
</dbReference>
<dbReference type="InterPro" id="IPR036412">
    <property type="entry name" value="HAD-like_sf"/>
</dbReference>
<dbReference type="GO" id="GO:0016887">
    <property type="term" value="F:ATP hydrolysis activity"/>
    <property type="evidence" value="ECO:0007669"/>
    <property type="project" value="InterPro"/>
</dbReference>
<dbReference type="InterPro" id="IPR023214">
    <property type="entry name" value="HAD_sf"/>
</dbReference>
<comment type="similarity">
    <text evidence="2 10">Belongs to the cation transport ATPase (P-type) (TC 3.A.3) family. Type IB subfamily.</text>
</comment>
<feature type="transmembrane region" description="Helical" evidence="10">
    <location>
        <begin position="116"/>
        <end position="135"/>
    </location>
</feature>
<dbReference type="PROSITE" id="PS00154">
    <property type="entry name" value="ATPASE_E1_E2"/>
    <property type="match status" value="1"/>
</dbReference>
<dbReference type="Gene3D" id="2.70.150.10">
    <property type="entry name" value="Calcium-transporting ATPase, cytoplasmic transduction domain A"/>
    <property type="match status" value="1"/>
</dbReference>
<dbReference type="NCBIfam" id="TIGR01511">
    <property type="entry name" value="ATPase-IB1_Cu"/>
    <property type="match status" value="1"/>
</dbReference>
<evidence type="ECO:0000256" key="2">
    <source>
        <dbReference type="ARBA" id="ARBA00006024"/>
    </source>
</evidence>
<dbReference type="Gene3D" id="3.40.50.1000">
    <property type="entry name" value="HAD superfamily/HAD-like"/>
    <property type="match status" value="1"/>
</dbReference>
<feature type="domain" description="HMA" evidence="11">
    <location>
        <begin position="17"/>
        <end position="86"/>
    </location>
</feature>
<feature type="transmembrane region" description="Helical" evidence="10">
    <location>
        <begin position="217"/>
        <end position="236"/>
    </location>
</feature>
<dbReference type="Gene3D" id="3.40.1110.10">
    <property type="entry name" value="Calcium-transporting ATPase, cytoplasmic domain N"/>
    <property type="match status" value="1"/>
</dbReference>
<dbReference type="Proteomes" id="UP000002430">
    <property type="component" value="Chromosome"/>
</dbReference>
<dbReference type="NCBIfam" id="TIGR01494">
    <property type="entry name" value="ATPase_P-type"/>
    <property type="match status" value="1"/>
</dbReference>
<name>Q1MP98_LAWIP</name>
<dbReference type="GO" id="GO:0043682">
    <property type="term" value="F:P-type divalent copper transporter activity"/>
    <property type="evidence" value="ECO:0007669"/>
    <property type="project" value="TreeGrafter"/>
</dbReference>
<dbReference type="SUPFAM" id="SSF81665">
    <property type="entry name" value="Calcium ATPase, transmembrane domain M"/>
    <property type="match status" value="1"/>
</dbReference>
<evidence type="ECO:0000256" key="5">
    <source>
        <dbReference type="ARBA" id="ARBA00022741"/>
    </source>
</evidence>
<feature type="transmembrane region" description="Helical" evidence="10">
    <location>
        <begin position="408"/>
        <end position="432"/>
    </location>
</feature>
<dbReference type="InterPro" id="IPR044492">
    <property type="entry name" value="P_typ_ATPase_HD_dom"/>
</dbReference>
<dbReference type="InterPro" id="IPR027256">
    <property type="entry name" value="P-typ_ATPase_IB"/>
</dbReference>
<dbReference type="Pfam" id="PF00702">
    <property type="entry name" value="Hydrolase"/>
    <property type="match status" value="1"/>
</dbReference>
<evidence type="ECO:0000256" key="9">
    <source>
        <dbReference type="ARBA" id="ARBA00023136"/>
    </source>
</evidence>
<dbReference type="SUPFAM" id="SSF56784">
    <property type="entry name" value="HAD-like"/>
    <property type="match status" value="1"/>
</dbReference>
<dbReference type="InterPro" id="IPR036163">
    <property type="entry name" value="HMA_dom_sf"/>
</dbReference>
<evidence type="ECO:0000256" key="7">
    <source>
        <dbReference type="ARBA" id="ARBA00022967"/>
    </source>
</evidence>
<feature type="transmembrane region" description="Helical" evidence="10">
    <location>
        <begin position="375"/>
        <end position="396"/>
    </location>
</feature>
<dbReference type="PANTHER" id="PTHR43520:SF8">
    <property type="entry name" value="P-TYPE CU(+) TRANSPORTER"/>
    <property type="match status" value="1"/>
</dbReference>
<dbReference type="GO" id="GO:0005507">
    <property type="term" value="F:copper ion binding"/>
    <property type="evidence" value="ECO:0007669"/>
    <property type="project" value="TreeGrafter"/>
</dbReference>
<feature type="transmembrane region" description="Helical" evidence="10">
    <location>
        <begin position="729"/>
        <end position="751"/>
    </location>
</feature>
<keyword evidence="9 10" id="KW-0472">Membrane</keyword>
<dbReference type="GO" id="GO:0012505">
    <property type="term" value="C:endomembrane system"/>
    <property type="evidence" value="ECO:0007669"/>
    <property type="project" value="UniProtKB-SubCell"/>
</dbReference>
<evidence type="ECO:0000259" key="11">
    <source>
        <dbReference type="PROSITE" id="PS50846"/>
    </source>
</evidence>
<keyword evidence="7" id="KW-1278">Translocase</keyword>
<dbReference type="PROSITE" id="PS50846">
    <property type="entry name" value="HMA_2"/>
    <property type="match status" value="1"/>
</dbReference>
<feature type="transmembrane region" description="Helical" evidence="10">
    <location>
        <begin position="757"/>
        <end position="776"/>
    </location>
</feature>
<dbReference type="NCBIfam" id="TIGR01525">
    <property type="entry name" value="ATPase-IB_hvy"/>
    <property type="match status" value="1"/>
</dbReference>
<evidence type="ECO:0000256" key="4">
    <source>
        <dbReference type="ARBA" id="ARBA00022723"/>
    </source>
</evidence>
<dbReference type="CDD" id="cd02094">
    <property type="entry name" value="P-type_ATPase_Cu-like"/>
    <property type="match status" value="1"/>
</dbReference>
<dbReference type="InterPro" id="IPR023299">
    <property type="entry name" value="ATPase_P-typ_cyto_dom_N"/>
</dbReference>
<evidence type="ECO:0000256" key="1">
    <source>
        <dbReference type="ARBA" id="ARBA00004127"/>
    </source>
</evidence>
<dbReference type="RefSeq" id="WP_011527208.1">
    <property type="nucleotide sequence ID" value="NC_008011.1"/>
</dbReference>
<gene>
    <name evidence="12" type="primary">copA</name>
    <name evidence="12" type="ordered locus">LI1125</name>
</gene>
<dbReference type="PROSITE" id="PS01047">
    <property type="entry name" value="HMA_1"/>
    <property type="match status" value="1"/>
</dbReference>
<evidence type="ECO:0000256" key="3">
    <source>
        <dbReference type="ARBA" id="ARBA00022692"/>
    </source>
</evidence>
<keyword evidence="4 10" id="KW-0479">Metal-binding</keyword>
<dbReference type="FunFam" id="2.70.150.10:FF:000002">
    <property type="entry name" value="Copper-transporting ATPase 1, putative"/>
    <property type="match status" value="1"/>
</dbReference>
<dbReference type="SFLD" id="SFLDG00002">
    <property type="entry name" value="C1.7:_P-type_atpase_like"/>
    <property type="match status" value="1"/>
</dbReference>
<dbReference type="CDD" id="cd00371">
    <property type="entry name" value="HMA"/>
    <property type="match status" value="1"/>
</dbReference>
<dbReference type="GO" id="GO:0005524">
    <property type="term" value="F:ATP binding"/>
    <property type="evidence" value="ECO:0007669"/>
    <property type="project" value="UniProtKB-UniRule"/>
</dbReference>
<evidence type="ECO:0000256" key="8">
    <source>
        <dbReference type="ARBA" id="ARBA00022989"/>
    </source>
</evidence>
<dbReference type="GO" id="GO:0055070">
    <property type="term" value="P:copper ion homeostasis"/>
    <property type="evidence" value="ECO:0007669"/>
    <property type="project" value="TreeGrafter"/>
</dbReference>
<keyword evidence="5 10" id="KW-0547">Nucleotide-binding</keyword>
<sequence>MLHSNLILLELTVSKQQTLNFIVKGMSCTSCSSRLERTLGNIPEIQSVTVSLNNSMATVIPIPEANIKKLIQEVISETEKTGFIANYLAEDLAEQKTWILQQESISHYLEELKQRLIIEFFFTILVLFISMGPMWGVPVPVFVNPKTYPLNNAIAQLLLTIPVIWSGRYFYLIGFSRLWKMSPNMDTLVALSTSAAIIYSIWSTIEISFGNYYTEPSLYYETAVVLITLISLGKYFEMLSRFRMSDAISRLMNLVPETALRLSSLSDQEESFEEVPLSNIKVGDIVQVRPGSKVPVDGKILKGSSSINTSMLTGESMPVFVTVGDKVIGGTINLSGMFLMHAEKVGLNTALAHIIRLVREAQGSKAPISRITDQISLIFVPVVIAIALVSGLTWLLLGDTSIADSIRIVMTVLVISCPCALGLATPMSIMIATGRGAQLGLLIKSGAALEYAADLDTIVFDKTGTLTEGKPHLIHTVPLKTMPDNELLRITASLEAVSEHPLADAIVRAAHKHGLVLYPVINFMSYPGRGVRGELQVKTESITVLVGNKTFLEEHHISLDNKVGITTLEEFAGQSFISLLVAINGQFSGIIAVTDPIREESNSVTEQLQHMGIRTIMLTGDSKQTAQIVANHLHLNEVIADVMPEGKAYAIQELKNKGFRVGMVGDGINDAPALAKADVGIAIGSGIDIAIETSDIVLLNSLSTNHPLSGLVSALLLSRATLRNIRQNLFWAFGYNIICIPIAAGILKLFGGPLLSPMLAGLAMALSSISVVLNALRLKKFTPS</sequence>
<keyword evidence="10" id="KW-1003">Cell membrane</keyword>
<dbReference type="Pfam" id="PF00122">
    <property type="entry name" value="E1-E2_ATPase"/>
    <property type="match status" value="1"/>
</dbReference>
<dbReference type="InterPro" id="IPR023298">
    <property type="entry name" value="ATPase_P-typ_TM_dom_sf"/>
</dbReference>
<keyword evidence="13" id="KW-1185">Reference proteome</keyword>
<accession>Q1MP98</accession>
<dbReference type="HOGENOM" id="CLU_001771_0_3_7"/>
<comment type="subcellular location">
    <subcellularLocation>
        <location evidence="10">Cell membrane</location>
    </subcellularLocation>
    <subcellularLocation>
        <location evidence="1">Endomembrane system</location>
        <topology evidence="1">Multi-pass membrane protein</topology>
    </subcellularLocation>
</comment>
<dbReference type="SFLD" id="SFLDF00027">
    <property type="entry name" value="p-type_atpase"/>
    <property type="match status" value="1"/>
</dbReference>
<protein>
    <submittedName>
        <fullName evidence="12">Copper-translocating P-type ATPase</fullName>
    </submittedName>
</protein>
<dbReference type="InterPro" id="IPR059000">
    <property type="entry name" value="ATPase_P-type_domA"/>
</dbReference>
<dbReference type="InterPro" id="IPR006121">
    <property type="entry name" value="HMA_dom"/>
</dbReference>
<organism evidence="12 13">
    <name type="scientific">Lawsonia intracellularis (strain PHE/MN1-00)</name>
    <dbReference type="NCBI Taxonomy" id="363253"/>
    <lineage>
        <taxon>Bacteria</taxon>
        <taxon>Pseudomonadati</taxon>
        <taxon>Thermodesulfobacteriota</taxon>
        <taxon>Desulfovibrionia</taxon>
        <taxon>Desulfovibrionales</taxon>
        <taxon>Desulfovibrionaceae</taxon>
        <taxon>Lawsonia</taxon>
    </lineage>
</organism>
<dbReference type="InterPro" id="IPR017969">
    <property type="entry name" value="Heavy-metal-associated_CS"/>
</dbReference>
<dbReference type="EMBL" id="AM180252">
    <property type="protein sequence ID" value="CAJ55179.1"/>
    <property type="molecule type" value="Genomic_DNA"/>
</dbReference>
<proteinExistence type="inferred from homology"/>
<keyword evidence="8 10" id="KW-1133">Transmembrane helix</keyword>
<evidence type="ECO:0000256" key="6">
    <source>
        <dbReference type="ARBA" id="ARBA00022840"/>
    </source>
</evidence>
<dbReference type="InterPro" id="IPR018303">
    <property type="entry name" value="ATPase_P-typ_P_site"/>
</dbReference>
<keyword evidence="3 10" id="KW-0812">Transmembrane</keyword>
<dbReference type="STRING" id="363253.LI1125"/>
<feature type="transmembrane region" description="Helical" evidence="10">
    <location>
        <begin position="155"/>
        <end position="175"/>
    </location>
</feature>
<dbReference type="AlphaFoldDB" id="Q1MP98"/>
<dbReference type="PRINTS" id="PR00119">
    <property type="entry name" value="CATATPASE"/>
</dbReference>
<dbReference type="SUPFAM" id="SSF81653">
    <property type="entry name" value="Calcium ATPase, transduction domain A"/>
    <property type="match status" value="1"/>
</dbReference>
<dbReference type="SFLD" id="SFLDS00003">
    <property type="entry name" value="Haloacid_Dehalogenase"/>
    <property type="match status" value="1"/>
</dbReference>
<reference evidence="12 13" key="1">
    <citation type="submission" date="2005-11" db="EMBL/GenBank/DDBJ databases">
        <title>The complete genome sequence of Lawsonia intracellularis: the causative agent of proliferative enteropathy.</title>
        <authorList>
            <person name="Kaur K."/>
            <person name="Zhang Q."/>
            <person name="Beckler D."/>
            <person name="Munir S."/>
            <person name="Li L."/>
            <person name="Kinsley K."/>
            <person name="Herron L."/>
            <person name="Peterson A."/>
            <person name="May B."/>
            <person name="Singh S."/>
            <person name="Gebhart C."/>
            <person name="Kapur V."/>
        </authorList>
    </citation>
    <scope>NUCLEOTIDE SEQUENCE [LARGE SCALE GENOMIC DNA]</scope>
    <source>
        <strain evidence="12 13">PHE/MN1-00</strain>
    </source>
</reference>
<evidence type="ECO:0000313" key="12">
    <source>
        <dbReference type="EMBL" id="CAJ55179.1"/>
    </source>
</evidence>
<evidence type="ECO:0000256" key="10">
    <source>
        <dbReference type="RuleBase" id="RU362081"/>
    </source>
</evidence>
<dbReference type="KEGG" id="lip:LI1125"/>
<dbReference type="GO" id="GO:0005886">
    <property type="term" value="C:plasma membrane"/>
    <property type="evidence" value="ECO:0007669"/>
    <property type="project" value="UniProtKB-SubCell"/>
</dbReference>
<dbReference type="PRINTS" id="PR00943">
    <property type="entry name" value="CUATPASE"/>
</dbReference>
<dbReference type="SUPFAM" id="SSF55008">
    <property type="entry name" value="HMA, heavy metal-associated domain"/>
    <property type="match status" value="1"/>
</dbReference>
<dbReference type="eggNOG" id="COG2217">
    <property type="taxonomic scope" value="Bacteria"/>
</dbReference>
<dbReference type="Pfam" id="PF00403">
    <property type="entry name" value="HMA"/>
    <property type="match status" value="1"/>
</dbReference>
<dbReference type="SUPFAM" id="SSF81660">
    <property type="entry name" value="Metal cation-transporting ATPase, ATP-binding domain N"/>
    <property type="match status" value="1"/>
</dbReference>
<evidence type="ECO:0000313" key="13">
    <source>
        <dbReference type="Proteomes" id="UP000002430"/>
    </source>
</evidence>